<dbReference type="Proteomes" id="UP001190700">
    <property type="component" value="Unassembled WGS sequence"/>
</dbReference>
<protein>
    <submittedName>
        <fullName evidence="1">Uncharacterized protein</fullName>
    </submittedName>
</protein>
<accession>A0AAE0GWX3</accession>
<evidence type="ECO:0000313" key="1">
    <source>
        <dbReference type="EMBL" id="KAK3284901.1"/>
    </source>
</evidence>
<reference evidence="1 2" key="1">
    <citation type="journal article" date="2015" name="Genome Biol. Evol.">
        <title>Comparative Genomics of a Bacterivorous Green Alga Reveals Evolutionary Causalities and Consequences of Phago-Mixotrophic Mode of Nutrition.</title>
        <authorList>
            <person name="Burns J.A."/>
            <person name="Paasch A."/>
            <person name="Narechania A."/>
            <person name="Kim E."/>
        </authorList>
    </citation>
    <scope>NUCLEOTIDE SEQUENCE [LARGE SCALE GENOMIC DNA]</scope>
    <source>
        <strain evidence="1 2">PLY_AMNH</strain>
    </source>
</reference>
<sequence length="115" mass="13022">MNATGVDGSIWMGVLERRKGPFLPELCPWIPKQMPHEGALVEYCGSHIDNNDTLCLKACWETVNWSHEFTDLGYLPKQFGKVLQKAGVPRRQLQQLIKNIFQDVQILCQTKGGPL</sequence>
<keyword evidence="2" id="KW-1185">Reference proteome</keyword>
<organism evidence="1 2">
    <name type="scientific">Cymbomonas tetramitiformis</name>
    <dbReference type="NCBI Taxonomy" id="36881"/>
    <lineage>
        <taxon>Eukaryota</taxon>
        <taxon>Viridiplantae</taxon>
        <taxon>Chlorophyta</taxon>
        <taxon>Pyramimonadophyceae</taxon>
        <taxon>Pyramimonadales</taxon>
        <taxon>Pyramimonadaceae</taxon>
        <taxon>Cymbomonas</taxon>
    </lineage>
</organism>
<dbReference type="EMBL" id="LGRX02002096">
    <property type="protein sequence ID" value="KAK3284901.1"/>
    <property type="molecule type" value="Genomic_DNA"/>
</dbReference>
<comment type="caution">
    <text evidence="1">The sequence shown here is derived from an EMBL/GenBank/DDBJ whole genome shotgun (WGS) entry which is preliminary data.</text>
</comment>
<proteinExistence type="predicted"/>
<name>A0AAE0GWX3_9CHLO</name>
<evidence type="ECO:0000313" key="2">
    <source>
        <dbReference type="Proteomes" id="UP001190700"/>
    </source>
</evidence>
<gene>
    <name evidence="1" type="ORF">CYMTET_7477</name>
</gene>
<dbReference type="AlphaFoldDB" id="A0AAE0GWX3"/>